<dbReference type="PROSITE" id="PS51900">
    <property type="entry name" value="CB"/>
    <property type="match status" value="1"/>
</dbReference>
<comment type="caution">
    <text evidence="8">The sequence shown here is derived from an EMBL/GenBank/DDBJ whole genome shotgun (WGS) entry which is preliminary data.</text>
</comment>
<evidence type="ECO:0000259" key="6">
    <source>
        <dbReference type="PROSITE" id="PS51898"/>
    </source>
</evidence>
<feature type="domain" description="Core-binding (CB)" evidence="7">
    <location>
        <begin position="56"/>
        <end position="138"/>
    </location>
</feature>
<evidence type="ECO:0000256" key="3">
    <source>
        <dbReference type="ARBA" id="ARBA00023125"/>
    </source>
</evidence>
<proteinExistence type="inferred from homology"/>
<dbReference type="RefSeq" id="WP_154407020.1">
    <property type="nucleotide sequence ID" value="NZ_VUNR01000013.1"/>
</dbReference>
<dbReference type="AlphaFoldDB" id="A0A6I2UGF4"/>
<dbReference type="InterPro" id="IPR004107">
    <property type="entry name" value="Integrase_SAM-like_N"/>
</dbReference>
<dbReference type="Pfam" id="PF14657">
    <property type="entry name" value="Arm-DNA-bind_4"/>
    <property type="match status" value="1"/>
</dbReference>
<dbReference type="InterPro" id="IPR044068">
    <property type="entry name" value="CB"/>
</dbReference>
<evidence type="ECO:0000313" key="9">
    <source>
        <dbReference type="Proteomes" id="UP000433181"/>
    </source>
</evidence>
<keyword evidence="9" id="KW-1185">Reference proteome</keyword>
<dbReference type="PANTHER" id="PTHR30349:SF64">
    <property type="entry name" value="PROPHAGE INTEGRASE INTD-RELATED"/>
    <property type="match status" value="1"/>
</dbReference>
<dbReference type="GO" id="GO:0015074">
    <property type="term" value="P:DNA integration"/>
    <property type="evidence" value="ECO:0007669"/>
    <property type="project" value="UniProtKB-KW"/>
</dbReference>
<evidence type="ECO:0000256" key="4">
    <source>
        <dbReference type="ARBA" id="ARBA00023172"/>
    </source>
</evidence>
<comment type="similarity">
    <text evidence="1">Belongs to the 'phage' integrase family.</text>
</comment>
<keyword evidence="2" id="KW-0229">DNA integration</keyword>
<evidence type="ECO:0000256" key="2">
    <source>
        <dbReference type="ARBA" id="ARBA00022908"/>
    </source>
</evidence>
<dbReference type="SUPFAM" id="SSF56349">
    <property type="entry name" value="DNA breaking-rejoining enzymes"/>
    <property type="match status" value="1"/>
</dbReference>
<dbReference type="Proteomes" id="UP000433181">
    <property type="component" value="Unassembled WGS sequence"/>
</dbReference>
<evidence type="ECO:0000256" key="1">
    <source>
        <dbReference type="ARBA" id="ARBA00008857"/>
    </source>
</evidence>
<dbReference type="InterPro" id="IPR050090">
    <property type="entry name" value="Tyrosine_recombinase_XerCD"/>
</dbReference>
<dbReference type="Pfam" id="PF14659">
    <property type="entry name" value="Phage_int_SAM_3"/>
    <property type="match status" value="1"/>
</dbReference>
<name>A0A6I2UGF4_9FIRM</name>
<dbReference type="EMBL" id="VUNR01000013">
    <property type="protein sequence ID" value="MSU08855.1"/>
    <property type="molecule type" value="Genomic_DNA"/>
</dbReference>
<dbReference type="GO" id="GO:0003677">
    <property type="term" value="F:DNA binding"/>
    <property type="evidence" value="ECO:0007669"/>
    <property type="project" value="UniProtKB-UniRule"/>
</dbReference>
<accession>A0A6I2UGF4</accession>
<dbReference type="Pfam" id="PF00589">
    <property type="entry name" value="Phage_integrase"/>
    <property type="match status" value="1"/>
</dbReference>
<dbReference type="PROSITE" id="PS51898">
    <property type="entry name" value="TYR_RECOMBINASE"/>
    <property type="match status" value="1"/>
</dbReference>
<keyword evidence="3 5" id="KW-0238">DNA-binding</keyword>
<evidence type="ECO:0000259" key="7">
    <source>
        <dbReference type="PROSITE" id="PS51900"/>
    </source>
</evidence>
<dbReference type="InterPro" id="IPR028259">
    <property type="entry name" value="AP2-like_int_N"/>
</dbReference>
<dbReference type="InterPro" id="IPR013762">
    <property type="entry name" value="Integrase-like_cat_sf"/>
</dbReference>
<dbReference type="GO" id="GO:0006310">
    <property type="term" value="P:DNA recombination"/>
    <property type="evidence" value="ECO:0007669"/>
    <property type="project" value="UniProtKB-KW"/>
</dbReference>
<protein>
    <submittedName>
        <fullName evidence="8">Site-specific integrase</fullName>
    </submittedName>
</protein>
<dbReference type="InterPro" id="IPR011010">
    <property type="entry name" value="DNA_brk_join_enz"/>
</dbReference>
<organism evidence="8 9">
    <name type="scientific">Anaerovibrio slackiae</name>
    <dbReference type="NCBI Taxonomy" id="2652309"/>
    <lineage>
        <taxon>Bacteria</taxon>
        <taxon>Bacillati</taxon>
        <taxon>Bacillota</taxon>
        <taxon>Negativicutes</taxon>
        <taxon>Selenomonadales</taxon>
        <taxon>Selenomonadaceae</taxon>
        <taxon>Anaerovibrio</taxon>
    </lineage>
</organism>
<dbReference type="Gene3D" id="1.10.150.130">
    <property type="match status" value="1"/>
</dbReference>
<sequence>MSASYDEKTKKWFCTFKYKDWTGKTRKTTKRGFARKKDAIAYEVNFKASSQGTPSMTLEALAEKYLSDYKVNRKISSYLTVKNRIRKYITAELGALPISEITPLTIKEWQNRLAVTGISQSMIRSINVSFSAMMNFAVKYFNCPSNPFQKTGKTGKIRKKIDFLEVDEFMKLESVIDNAYDKLVFSILFWSGMRIGELEALTAEDIDFDSNTISIRRTYLHAIKVMGPPKTSYSIRNITMPEFMMEDIKEYLDSLPVQPEYPFMLHPPTTMRARLTKYTSLAGVSRITLHDLRHSHASYLIQQGVAITAISKRLGHSSPAITLNIYAHVYKDNDTEIAQMIEKDFKRASKTP</sequence>
<dbReference type="PANTHER" id="PTHR30349">
    <property type="entry name" value="PHAGE INTEGRASE-RELATED"/>
    <property type="match status" value="1"/>
</dbReference>
<dbReference type="CDD" id="cd01189">
    <property type="entry name" value="INT_ICEBs1_C_like"/>
    <property type="match status" value="1"/>
</dbReference>
<evidence type="ECO:0000256" key="5">
    <source>
        <dbReference type="PROSITE-ProRule" id="PRU01248"/>
    </source>
</evidence>
<gene>
    <name evidence="8" type="ORF">FYJ84_07655</name>
</gene>
<reference evidence="8 9" key="1">
    <citation type="submission" date="2019-08" db="EMBL/GenBank/DDBJ databases">
        <title>In-depth cultivation of the pig gut microbiome towards novel bacterial diversity and tailored functional studies.</title>
        <authorList>
            <person name="Wylensek D."/>
            <person name="Hitch T.C.A."/>
            <person name="Clavel T."/>
        </authorList>
    </citation>
    <scope>NUCLEOTIDE SEQUENCE [LARGE SCALE GENOMIC DNA]</scope>
    <source>
        <strain evidence="8 9">WCA-693-APC-5D-A</strain>
    </source>
</reference>
<dbReference type="InterPro" id="IPR010998">
    <property type="entry name" value="Integrase_recombinase_N"/>
</dbReference>
<keyword evidence="4" id="KW-0233">DNA recombination</keyword>
<dbReference type="GeneID" id="96778789"/>
<dbReference type="Gene3D" id="1.10.443.10">
    <property type="entry name" value="Intergrase catalytic core"/>
    <property type="match status" value="1"/>
</dbReference>
<evidence type="ECO:0000313" key="8">
    <source>
        <dbReference type="EMBL" id="MSU08855.1"/>
    </source>
</evidence>
<feature type="domain" description="Tyr recombinase" evidence="6">
    <location>
        <begin position="156"/>
        <end position="339"/>
    </location>
</feature>
<dbReference type="InterPro" id="IPR002104">
    <property type="entry name" value="Integrase_catalytic"/>
</dbReference>